<dbReference type="GO" id="GO:0015074">
    <property type="term" value="P:DNA integration"/>
    <property type="evidence" value="ECO:0007669"/>
    <property type="project" value="InterPro"/>
</dbReference>
<dbReference type="GO" id="GO:0003677">
    <property type="term" value="F:DNA binding"/>
    <property type="evidence" value="ECO:0007669"/>
    <property type="project" value="InterPro"/>
</dbReference>
<gene>
    <name evidence="3" type="ORF">METZ01_LOCUS263665</name>
</gene>
<organism evidence="3">
    <name type="scientific">marine metagenome</name>
    <dbReference type="NCBI Taxonomy" id="408172"/>
    <lineage>
        <taxon>unclassified sequences</taxon>
        <taxon>metagenomes</taxon>
        <taxon>ecological metagenomes</taxon>
    </lineage>
</organism>
<proteinExistence type="predicted"/>
<dbReference type="PROSITE" id="PS51898">
    <property type="entry name" value="TYR_RECOMBINASE"/>
    <property type="match status" value="1"/>
</dbReference>
<dbReference type="PANTHER" id="PTHR30349:SF64">
    <property type="entry name" value="PROPHAGE INTEGRASE INTD-RELATED"/>
    <property type="match status" value="1"/>
</dbReference>
<dbReference type="PANTHER" id="PTHR30349">
    <property type="entry name" value="PHAGE INTEGRASE-RELATED"/>
    <property type="match status" value="1"/>
</dbReference>
<dbReference type="Pfam" id="PF00589">
    <property type="entry name" value="Phage_integrase"/>
    <property type="match status" value="1"/>
</dbReference>
<dbReference type="InterPro" id="IPR050090">
    <property type="entry name" value="Tyrosine_recombinase_XerCD"/>
</dbReference>
<keyword evidence="1" id="KW-0233">DNA recombination</keyword>
<evidence type="ECO:0000256" key="1">
    <source>
        <dbReference type="ARBA" id="ARBA00023172"/>
    </source>
</evidence>
<evidence type="ECO:0000313" key="3">
    <source>
        <dbReference type="EMBL" id="SVC10811.1"/>
    </source>
</evidence>
<dbReference type="InterPro" id="IPR013762">
    <property type="entry name" value="Integrase-like_cat_sf"/>
</dbReference>
<dbReference type="SUPFAM" id="SSF56349">
    <property type="entry name" value="DNA breaking-rejoining enzymes"/>
    <property type="match status" value="1"/>
</dbReference>
<reference evidence="3" key="1">
    <citation type="submission" date="2018-05" db="EMBL/GenBank/DDBJ databases">
        <authorList>
            <person name="Lanie J.A."/>
            <person name="Ng W.-L."/>
            <person name="Kazmierczak K.M."/>
            <person name="Andrzejewski T.M."/>
            <person name="Davidsen T.M."/>
            <person name="Wayne K.J."/>
            <person name="Tettelin H."/>
            <person name="Glass J.I."/>
            <person name="Rusch D."/>
            <person name="Podicherti R."/>
            <person name="Tsui H.-C.T."/>
            <person name="Winkler M.E."/>
        </authorList>
    </citation>
    <scope>NUCLEOTIDE SEQUENCE</scope>
</reference>
<sequence>VDGGWITQLGMSTPKTRHSRRTLHLPPTLRDAIGRLVADRDQRRAAAGDKWEETGFLFCSRHGRPMWPSATAKRYKRLLDDAGLPSLSIHALRHTFATVCFLNGVPAEQIQTAAGHSSLRTTKDQYANYLPDLATKAIDALGRILDPDADPRHLRIVESDERKGA</sequence>
<dbReference type="InterPro" id="IPR002104">
    <property type="entry name" value="Integrase_catalytic"/>
</dbReference>
<protein>
    <recommendedName>
        <fullName evidence="2">Tyr recombinase domain-containing protein</fullName>
    </recommendedName>
</protein>
<feature type="non-terminal residue" evidence="3">
    <location>
        <position position="1"/>
    </location>
</feature>
<evidence type="ECO:0000259" key="2">
    <source>
        <dbReference type="PROSITE" id="PS51898"/>
    </source>
</evidence>
<dbReference type="InterPro" id="IPR011010">
    <property type="entry name" value="DNA_brk_join_enz"/>
</dbReference>
<name>A0A382JJG4_9ZZZZ</name>
<dbReference type="Gene3D" id="1.10.443.10">
    <property type="entry name" value="Intergrase catalytic core"/>
    <property type="match status" value="1"/>
</dbReference>
<dbReference type="AlphaFoldDB" id="A0A382JJG4"/>
<dbReference type="EMBL" id="UINC01074010">
    <property type="protein sequence ID" value="SVC10811.1"/>
    <property type="molecule type" value="Genomic_DNA"/>
</dbReference>
<accession>A0A382JJG4</accession>
<feature type="domain" description="Tyr recombinase" evidence="2">
    <location>
        <begin position="1"/>
        <end position="139"/>
    </location>
</feature>
<dbReference type="GO" id="GO:0006310">
    <property type="term" value="P:DNA recombination"/>
    <property type="evidence" value="ECO:0007669"/>
    <property type="project" value="UniProtKB-KW"/>
</dbReference>